<evidence type="ECO:0000256" key="1">
    <source>
        <dbReference type="ARBA" id="ARBA00023157"/>
    </source>
</evidence>
<dbReference type="GO" id="GO:0006955">
    <property type="term" value="P:immune response"/>
    <property type="evidence" value="ECO:0007669"/>
    <property type="project" value="InterPro"/>
</dbReference>
<gene>
    <name evidence="4" type="primary">Hb2l_8</name>
    <name evidence="4" type="ORF">VIRALT_R15369</name>
</gene>
<evidence type="ECO:0000313" key="5">
    <source>
        <dbReference type="Proteomes" id="UP000589495"/>
    </source>
</evidence>
<feature type="non-terminal residue" evidence="4">
    <location>
        <position position="1"/>
    </location>
</feature>
<reference evidence="4 5" key="1">
    <citation type="submission" date="2019-09" db="EMBL/GenBank/DDBJ databases">
        <title>Bird 10,000 Genomes (B10K) Project - Family phase.</title>
        <authorList>
            <person name="Zhang G."/>
        </authorList>
    </citation>
    <scope>NUCLEOTIDE SEQUENCE [LARGE SCALE GENOMIC DNA]</scope>
    <source>
        <strain evidence="4">B10K-DU-001-22</strain>
        <tissue evidence="4">Muscle</tissue>
    </source>
</reference>
<comment type="caution">
    <text evidence="4">The sequence shown here is derived from an EMBL/GenBank/DDBJ whole genome shotgun (WGS) entry which is preliminary data.</text>
</comment>
<dbReference type="InterPro" id="IPR050160">
    <property type="entry name" value="MHC/Immunoglobulin"/>
</dbReference>
<keyword evidence="5" id="KW-1185">Reference proteome</keyword>
<evidence type="ECO:0000256" key="2">
    <source>
        <dbReference type="ARBA" id="ARBA00023180"/>
    </source>
</evidence>
<name>A0A7K5LT94_VIRAL</name>
<evidence type="ECO:0000259" key="3">
    <source>
        <dbReference type="SMART" id="SM00921"/>
    </source>
</evidence>
<dbReference type="PANTHER" id="PTHR19944">
    <property type="entry name" value="MHC CLASS II-RELATED"/>
    <property type="match status" value="1"/>
</dbReference>
<dbReference type="Pfam" id="PF00969">
    <property type="entry name" value="MHC_II_beta"/>
    <property type="match status" value="1"/>
</dbReference>
<dbReference type="SMART" id="SM00921">
    <property type="entry name" value="MHC_II_beta"/>
    <property type="match status" value="1"/>
</dbReference>
<dbReference type="Proteomes" id="UP000589495">
    <property type="component" value="Unassembled WGS sequence"/>
</dbReference>
<evidence type="ECO:0000313" key="4">
    <source>
        <dbReference type="EMBL" id="NWT21665.1"/>
    </source>
</evidence>
<dbReference type="InterPro" id="IPR000353">
    <property type="entry name" value="MHC_II_b_N"/>
</dbReference>
<protein>
    <submittedName>
        <fullName evidence="4">HB2L protein</fullName>
    </submittedName>
</protein>
<feature type="domain" description="MHC class II beta chain N-terminal" evidence="3">
    <location>
        <begin position="8"/>
        <end position="82"/>
    </location>
</feature>
<keyword evidence="1" id="KW-1015">Disulfide bond</keyword>
<sequence length="82" mass="10059">VFQWMMKSECYFIDGTEKVRFVERLIYNREQLLHFDSDVGYYVGDTPEGEKRAQCWNNKPERLEFNRNEVDRFCRVSYELYA</sequence>
<keyword evidence="2" id="KW-0325">Glycoprotein</keyword>
<organism evidence="4 5">
    <name type="scientific">Vireo altiloquus</name>
    <name type="common">Black-whiskered vireo</name>
    <name type="synonym">Muscicapa altiloqua</name>
    <dbReference type="NCBI Taxonomy" id="34956"/>
    <lineage>
        <taxon>Eukaryota</taxon>
        <taxon>Metazoa</taxon>
        <taxon>Chordata</taxon>
        <taxon>Craniata</taxon>
        <taxon>Vertebrata</taxon>
        <taxon>Euteleostomi</taxon>
        <taxon>Archelosauria</taxon>
        <taxon>Archosauria</taxon>
        <taxon>Dinosauria</taxon>
        <taxon>Saurischia</taxon>
        <taxon>Theropoda</taxon>
        <taxon>Coelurosauria</taxon>
        <taxon>Aves</taxon>
        <taxon>Neognathae</taxon>
        <taxon>Neoaves</taxon>
        <taxon>Telluraves</taxon>
        <taxon>Australaves</taxon>
        <taxon>Passeriformes</taxon>
        <taxon>Corvoidea</taxon>
        <taxon>Vireonidae</taxon>
        <taxon>Vireoninae</taxon>
        <taxon>Vireo</taxon>
    </lineage>
</organism>
<dbReference type="InterPro" id="IPR014745">
    <property type="entry name" value="MHC_II_a/b_N"/>
</dbReference>
<dbReference type="EMBL" id="VZRF01019842">
    <property type="protein sequence ID" value="NWT21665.1"/>
    <property type="molecule type" value="Genomic_DNA"/>
</dbReference>
<dbReference type="InterPro" id="IPR011162">
    <property type="entry name" value="MHC_I/II-like_Ag-recog"/>
</dbReference>
<dbReference type="Gene3D" id="3.10.320.10">
    <property type="entry name" value="Class II Histocompatibility Antigen, M Beta Chain, Chain B, domain 1"/>
    <property type="match status" value="1"/>
</dbReference>
<dbReference type="PANTHER" id="PTHR19944:SF99">
    <property type="entry name" value="HLA CLASS II HISTOCOMPATIBILITY ANTIGEN, DRB1 BETA CHAIN"/>
    <property type="match status" value="1"/>
</dbReference>
<proteinExistence type="predicted"/>
<dbReference type="AlphaFoldDB" id="A0A7K5LT94"/>
<feature type="non-terminal residue" evidence="4">
    <location>
        <position position="82"/>
    </location>
</feature>
<dbReference type="GO" id="GO:0019882">
    <property type="term" value="P:antigen processing and presentation"/>
    <property type="evidence" value="ECO:0007669"/>
    <property type="project" value="InterPro"/>
</dbReference>
<accession>A0A7K5LT94</accession>
<dbReference type="SUPFAM" id="SSF54452">
    <property type="entry name" value="MHC antigen-recognition domain"/>
    <property type="match status" value="1"/>
</dbReference>
<dbReference type="GO" id="GO:0042613">
    <property type="term" value="C:MHC class II protein complex"/>
    <property type="evidence" value="ECO:0007669"/>
    <property type="project" value="InterPro"/>
</dbReference>